<dbReference type="Gene3D" id="1.10.530.10">
    <property type="match status" value="1"/>
</dbReference>
<gene>
    <name evidence="5" type="ORF">SAMN02927914_06182</name>
</gene>
<sequence>MTKRLSSACLAVALGTAGSMTAAVAQIAVIDGPNLDKRQEDEQHSTKSDEAKRDETDKKKSVVCTYSNKYRSQMFRRSPAEALQRDAGNVKMIRYYAQKYGVPEGLALSVAYQESRFDTCAGSHTGVKGVMQLTKGTGKSMGLDRDVNEQNVEGGVKYLGMGVKQCGATNYSCLASFYNGSNAGEQSQWAGGVGRWNSYFNEYVSSGKAPAAAPPPFSIVTADGAGGTAQDAAMGTVRKAAGGLDASSSQMGANDAAIDALAGNVGQVTEYKDAWELNSSARGINADVTNQYLAQAGDFTALLAQLLSLQNVQASQSSKLVQQPKSGSPNPFSCDPAELERLKIDRGRWLPCAVENARAGSADSRSMVITSDPAGAASVIDSLQQ</sequence>
<evidence type="ECO:0000256" key="3">
    <source>
        <dbReference type="SAM" id="SignalP"/>
    </source>
</evidence>
<name>A0A1G5ZUN5_9HYPH</name>
<evidence type="ECO:0000313" key="5">
    <source>
        <dbReference type="EMBL" id="SDA98382.1"/>
    </source>
</evidence>
<protein>
    <submittedName>
        <fullName evidence="5">Transglycosylase SLT domain-containing protein</fullName>
    </submittedName>
</protein>
<feature type="chain" id="PRO_5011689184" evidence="3">
    <location>
        <begin position="23"/>
        <end position="385"/>
    </location>
</feature>
<feature type="signal peptide" evidence="3">
    <location>
        <begin position="1"/>
        <end position="22"/>
    </location>
</feature>
<dbReference type="Pfam" id="PF01464">
    <property type="entry name" value="SLT"/>
    <property type="match status" value="1"/>
</dbReference>
<organism evidence="5 6">
    <name type="scientific">Mesorhizobium qingshengii</name>
    <dbReference type="NCBI Taxonomy" id="1165689"/>
    <lineage>
        <taxon>Bacteria</taxon>
        <taxon>Pseudomonadati</taxon>
        <taxon>Pseudomonadota</taxon>
        <taxon>Alphaproteobacteria</taxon>
        <taxon>Hyphomicrobiales</taxon>
        <taxon>Phyllobacteriaceae</taxon>
        <taxon>Mesorhizobium</taxon>
    </lineage>
</organism>
<evidence type="ECO:0000313" key="6">
    <source>
        <dbReference type="Proteomes" id="UP000198588"/>
    </source>
</evidence>
<dbReference type="AlphaFoldDB" id="A0A1G5ZUN5"/>
<dbReference type="InterPro" id="IPR008258">
    <property type="entry name" value="Transglycosylase_SLT_dom_1"/>
</dbReference>
<feature type="domain" description="Transglycosylase SLT" evidence="4">
    <location>
        <begin position="92"/>
        <end position="183"/>
    </location>
</feature>
<feature type="region of interest" description="Disordered" evidence="2">
    <location>
        <begin position="35"/>
        <end position="58"/>
    </location>
</feature>
<dbReference type="OrthoDB" id="8047034at2"/>
<dbReference type="EMBL" id="FMXM01000031">
    <property type="protein sequence ID" value="SDA98382.1"/>
    <property type="molecule type" value="Genomic_DNA"/>
</dbReference>
<evidence type="ECO:0000256" key="2">
    <source>
        <dbReference type="SAM" id="MobiDB-lite"/>
    </source>
</evidence>
<dbReference type="Proteomes" id="UP000198588">
    <property type="component" value="Unassembled WGS sequence"/>
</dbReference>
<proteinExistence type="inferred from homology"/>
<keyword evidence="3" id="KW-0732">Signal</keyword>
<dbReference type="InterPro" id="IPR023346">
    <property type="entry name" value="Lysozyme-like_dom_sf"/>
</dbReference>
<dbReference type="SUPFAM" id="SSF53955">
    <property type="entry name" value="Lysozyme-like"/>
    <property type="match status" value="1"/>
</dbReference>
<dbReference type="STRING" id="1165689.SAMN02927914_06182"/>
<reference evidence="5 6" key="1">
    <citation type="submission" date="2016-10" db="EMBL/GenBank/DDBJ databases">
        <authorList>
            <person name="de Groot N.N."/>
        </authorList>
    </citation>
    <scope>NUCLEOTIDE SEQUENCE [LARGE SCALE GENOMIC DNA]</scope>
    <source>
        <strain evidence="5 6">CGMCC 1.12097</strain>
    </source>
</reference>
<evidence type="ECO:0000256" key="1">
    <source>
        <dbReference type="ARBA" id="ARBA00009387"/>
    </source>
</evidence>
<comment type="similarity">
    <text evidence="1">Belongs to the virb1 family.</text>
</comment>
<accession>A0A1G5ZUN5</accession>
<evidence type="ECO:0000259" key="4">
    <source>
        <dbReference type="Pfam" id="PF01464"/>
    </source>
</evidence>